<dbReference type="Proteomes" id="UP000460257">
    <property type="component" value="Unassembled WGS sequence"/>
</dbReference>
<reference evidence="3" key="1">
    <citation type="journal article" date="2020" name="Appl. Environ. Microbiol.">
        <title>Medium-Chain Fatty Acid Synthesis by 'Candidatus Weimeria bifida' gen. nov., sp. nov., and 'Candidatus Pseudoramibacter fermentans' sp. nov.</title>
        <authorList>
            <person name="Scarborough M.J."/>
            <person name="Myers K.S."/>
            <person name="Donohue T.J."/>
            <person name="Noguera D.R."/>
        </authorList>
    </citation>
    <scope>NUCLEOTIDE SEQUENCE</scope>
    <source>
        <strain evidence="3">LCO1.1</strain>
    </source>
</reference>
<sequence>MTITMAKSIAGHDKTEVYVVIDEEDDSVLLANGKNRTVASPKRKKLKHVQLIKNIPDEVSAISEVENDFKDLWIKRVIRIYTGLMTKE</sequence>
<dbReference type="CDD" id="cd06088">
    <property type="entry name" value="KOW_RPL14"/>
    <property type="match status" value="1"/>
</dbReference>
<evidence type="ECO:0008006" key="5">
    <source>
        <dbReference type="Google" id="ProtNLM"/>
    </source>
</evidence>
<evidence type="ECO:0000256" key="2">
    <source>
        <dbReference type="ARBA" id="ARBA00023274"/>
    </source>
</evidence>
<evidence type="ECO:0000256" key="1">
    <source>
        <dbReference type="ARBA" id="ARBA00022980"/>
    </source>
</evidence>
<dbReference type="EMBL" id="VOGC01000001">
    <property type="protein sequence ID" value="MQN00432.1"/>
    <property type="molecule type" value="Genomic_DNA"/>
</dbReference>
<evidence type="ECO:0000313" key="3">
    <source>
        <dbReference type="EMBL" id="MQN00432.1"/>
    </source>
</evidence>
<keyword evidence="2" id="KW-0687">Ribonucleoprotein</keyword>
<dbReference type="InterPro" id="IPR008991">
    <property type="entry name" value="Translation_prot_SH3-like_sf"/>
</dbReference>
<comment type="caution">
    <text evidence="3">The sequence shown here is derived from an EMBL/GenBank/DDBJ whole genome shotgun (WGS) entry which is preliminary data.</text>
</comment>
<gene>
    <name evidence="3" type="ORF">FRC54_00280</name>
</gene>
<dbReference type="GO" id="GO:1990904">
    <property type="term" value="C:ribonucleoprotein complex"/>
    <property type="evidence" value="ECO:0007669"/>
    <property type="project" value="UniProtKB-KW"/>
</dbReference>
<evidence type="ECO:0000313" key="4">
    <source>
        <dbReference type="Proteomes" id="UP000460257"/>
    </source>
</evidence>
<organism evidence="3 4">
    <name type="scientific">Candidatus Weimeria bifida</name>
    <dbReference type="NCBI Taxonomy" id="2599074"/>
    <lineage>
        <taxon>Bacteria</taxon>
        <taxon>Bacillati</taxon>
        <taxon>Bacillota</taxon>
        <taxon>Clostridia</taxon>
        <taxon>Lachnospirales</taxon>
        <taxon>Lachnospiraceae</taxon>
        <taxon>Candidatus Weimeria</taxon>
    </lineage>
</organism>
<name>A0A6N7IXC8_9FIRM</name>
<dbReference type="AlphaFoldDB" id="A0A6N7IXC8"/>
<accession>A0A6N7IXC8</accession>
<dbReference type="InterPro" id="IPR041985">
    <property type="entry name" value="Ribosomal_eL14_KOW"/>
</dbReference>
<dbReference type="GO" id="GO:0005840">
    <property type="term" value="C:ribosome"/>
    <property type="evidence" value="ECO:0007669"/>
    <property type="project" value="UniProtKB-KW"/>
</dbReference>
<dbReference type="SUPFAM" id="SSF50104">
    <property type="entry name" value="Translation proteins SH3-like domain"/>
    <property type="match status" value="1"/>
</dbReference>
<protein>
    <recommendedName>
        <fullName evidence="5">RNA-binding protein</fullName>
    </recommendedName>
</protein>
<keyword evidence="4" id="KW-1185">Reference proteome</keyword>
<keyword evidence="1" id="KW-0689">Ribosomal protein</keyword>
<proteinExistence type="predicted"/>